<evidence type="ECO:0000313" key="3">
    <source>
        <dbReference type="Proteomes" id="UP000054279"/>
    </source>
</evidence>
<evidence type="ECO:0000256" key="1">
    <source>
        <dbReference type="SAM" id="MobiDB-lite"/>
    </source>
</evidence>
<dbReference type="EMBL" id="KN837298">
    <property type="protein sequence ID" value="KIJ28774.1"/>
    <property type="molecule type" value="Genomic_DNA"/>
</dbReference>
<dbReference type="AlphaFoldDB" id="A0A0C9U3I8"/>
<dbReference type="InterPro" id="IPR040632">
    <property type="entry name" value="Sulfotransfer_4"/>
</dbReference>
<keyword evidence="3" id="KW-1185">Reference proteome</keyword>
<accession>A0A0C9U3I8</accession>
<dbReference type="InterPro" id="IPR027417">
    <property type="entry name" value="P-loop_NTPase"/>
</dbReference>
<proteinExistence type="predicted"/>
<feature type="region of interest" description="Disordered" evidence="1">
    <location>
        <begin position="31"/>
        <end position="59"/>
    </location>
</feature>
<gene>
    <name evidence="2" type="ORF">M422DRAFT_269899</name>
</gene>
<sequence length="156" mass="17537">MEYNSKDPNVMQKAVYWVAISMGLAGTSRTIPVRVPREDSGGQGEVPPEPQSEQEQEEPTEIIEYNNRKEYGGYFSILVMSPDTLDISLSFMAGDEYHGGHSKTDPQGELHKHNEYIKSLIPADQLLVYEMGEGRDRLSKFSGVPIPEQPFPHPLE</sequence>
<protein>
    <submittedName>
        <fullName evidence="2">Uncharacterized protein</fullName>
    </submittedName>
</protein>
<dbReference type="HOGENOM" id="CLU_1687813_0_0_1"/>
<dbReference type="Pfam" id="PF17784">
    <property type="entry name" value="Sulfotransfer_4"/>
    <property type="match status" value="1"/>
</dbReference>
<evidence type="ECO:0000313" key="2">
    <source>
        <dbReference type="EMBL" id="KIJ28774.1"/>
    </source>
</evidence>
<dbReference type="Proteomes" id="UP000054279">
    <property type="component" value="Unassembled WGS sequence"/>
</dbReference>
<dbReference type="Gene3D" id="3.40.50.300">
    <property type="entry name" value="P-loop containing nucleotide triphosphate hydrolases"/>
    <property type="match status" value="1"/>
</dbReference>
<organism evidence="2 3">
    <name type="scientific">Sphaerobolus stellatus (strain SS14)</name>
    <dbReference type="NCBI Taxonomy" id="990650"/>
    <lineage>
        <taxon>Eukaryota</taxon>
        <taxon>Fungi</taxon>
        <taxon>Dikarya</taxon>
        <taxon>Basidiomycota</taxon>
        <taxon>Agaricomycotina</taxon>
        <taxon>Agaricomycetes</taxon>
        <taxon>Phallomycetidae</taxon>
        <taxon>Geastrales</taxon>
        <taxon>Sphaerobolaceae</taxon>
        <taxon>Sphaerobolus</taxon>
    </lineage>
</organism>
<name>A0A0C9U3I8_SPHS4</name>
<reference evidence="2 3" key="1">
    <citation type="submission" date="2014-06" db="EMBL/GenBank/DDBJ databases">
        <title>Evolutionary Origins and Diversification of the Mycorrhizal Mutualists.</title>
        <authorList>
            <consortium name="DOE Joint Genome Institute"/>
            <consortium name="Mycorrhizal Genomics Consortium"/>
            <person name="Kohler A."/>
            <person name="Kuo A."/>
            <person name="Nagy L.G."/>
            <person name="Floudas D."/>
            <person name="Copeland A."/>
            <person name="Barry K.W."/>
            <person name="Cichocki N."/>
            <person name="Veneault-Fourrey C."/>
            <person name="LaButti K."/>
            <person name="Lindquist E.A."/>
            <person name="Lipzen A."/>
            <person name="Lundell T."/>
            <person name="Morin E."/>
            <person name="Murat C."/>
            <person name="Riley R."/>
            <person name="Ohm R."/>
            <person name="Sun H."/>
            <person name="Tunlid A."/>
            <person name="Henrissat B."/>
            <person name="Grigoriev I.V."/>
            <person name="Hibbett D.S."/>
            <person name="Martin F."/>
        </authorList>
    </citation>
    <scope>NUCLEOTIDE SEQUENCE [LARGE SCALE GENOMIC DNA]</scope>
    <source>
        <strain evidence="2 3">SS14</strain>
    </source>
</reference>